<keyword evidence="2" id="KW-0677">Repeat</keyword>
<dbReference type="EMBL" id="CAXDID020000002">
    <property type="protein sequence ID" value="CAL5970835.1"/>
    <property type="molecule type" value="Genomic_DNA"/>
</dbReference>
<keyword evidence="1" id="KW-0433">Leucine-rich repeat</keyword>
<dbReference type="InterPro" id="IPR050836">
    <property type="entry name" value="SDS22/Internalin_LRR"/>
</dbReference>
<protein>
    <submittedName>
        <fullName evidence="3">Leucine-rich_repeat domain-containing protein</fullName>
    </submittedName>
</protein>
<dbReference type="PANTHER" id="PTHR46652:SF3">
    <property type="entry name" value="LEUCINE-RICH REPEAT-CONTAINING PROTEIN 9"/>
    <property type="match status" value="1"/>
</dbReference>
<dbReference type="SMART" id="SM00365">
    <property type="entry name" value="LRR_SD22"/>
    <property type="match status" value="2"/>
</dbReference>
<dbReference type="Proteomes" id="UP001642409">
    <property type="component" value="Unassembled WGS sequence"/>
</dbReference>
<dbReference type="PROSITE" id="PS51450">
    <property type="entry name" value="LRR"/>
    <property type="match status" value="2"/>
</dbReference>
<evidence type="ECO:0000313" key="4">
    <source>
        <dbReference type="Proteomes" id="UP001642409"/>
    </source>
</evidence>
<gene>
    <name evidence="3" type="ORF">HINF_LOCUS775</name>
</gene>
<comment type="caution">
    <text evidence="3">The sequence shown here is derived from an EMBL/GenBank/DDBJ whole genome shotgun (WGS) entry which is preliminary data.</text>
</comment>
<dbReference type="SUPFAM" id="SSF52075">
    <property type="entry name" value="Outer arm dynein light chain 1"/>
    <property type="match status" value="1"/>
</dbReference>
<reference evidence="3 4" key="1">
    <citation type="submission" date="2024-07" db="EMBL/GenBank/DDBJ databases">
        <authorList>
            <person name="Akdeniz Z."/>
        </authorList>
    </citation>
    <scope>NUCLEOTIDE SEQUENCE [LARGE SCALE GENOMIC DNA]</scope>
</reference>
<dbReference type="PANTHER" id="PTHR46652">
    <property type="entry name" value="LEUCINE-RICH REPEAT AND IQ DOMAIN-CONTAINING PROTEIN 1-RELATED"/>
    <property type="match status" value="1"/>
</dbReference>
<dbReference type="InterPro" id="IPR025875">
    <property type="entry name" value="Leu-rich_rpt_4"/>
</dbReference>
<sequence>MSRQNISIQFLSSLTELDLSGNNISDISSISKLKNLKILYLGSNRIEDISGLQSLPDLTHLKINLVPTHQLCQVQLNYHSTVTSYKINLGYSIRLNQRYQKPQIYVLSVSYTV</sequence>
<evidence type="ECO:0000256" key="1">
    <source>
        <dbReference type="ARBA" id="ARBA00022614"/>
    </source>
</evidence>
<organism evidence="3 4">
    <name type="scientific">Hexamita inflata</name>
    <dbReference type="NCBI Taxonomy" id="28002"/>
    <lineage>
        <taxon>Eukaryota</taxon>
        <taxon>Metamonada</taxon>
        <taxon>Diplomonadida</taxon>
        <taxon>Hexamitidae</taxon>
        <taxon>Hexamitinae</taxon>
        <taxon>Hexamita</taxon>
    </lineage>
</organism>
<dbReference type="Pfam" id="PF12799">
    <property type="entry name" value="LRR_4"/>
    <property type="match status" value="1"/>
</dbReference>
<name>A0ABP1GJX2_9EUKA</name>
<dbReference type="InterPro" id="IPR001611">
    <property type="entry name" value="Leu-rich_rpt"/>
</dbReference>
<accession>A0ABP1GJX2</accession>
<dbReference type="InterPro" id="IPR032675">
    <property type="entry name" value="LRR_dom_sf"/>
</dbReference>
<evidence type="ECO:0000313" key="3">
    <source>
        <dbReference type="EMBL" id="CAL5970835.1"/>
    </source>
</evidence>
<keyword evidence="4" id="KW-1185">Reference proteome</keyword>
<dbReference type="Gene3D" id="3.80.10.10">
    <property type="entry name" value="Ribonuclease Inhibitor"/>
    <property type="match status" value="1"/>
</dbReference>
<evidence type="ECO:0000256" key="2">
    <source>
        <dbReference type="ARBA" id="ARBA00022737"/>
    </source>
</evidence>
<proteinExistence type="predicted"/>